<evidence type="ECO:0000259" key="1">
    <source>
        <dbReference type="Pfam" id="PF00483"/>
    </source>
</evidence>
<dbReference type="GO" id="GO:0004475">
    <property type="term" value="F:mannose-1-phosphate guanylyltransferase (GTP) activity"/>
    <property type="evidence" value="ECO:0007669"/>
    <property type="project" value="InterPro"/>
</dbReference>
<dbReference type="AlphaFoldDB" id="A0A1F6YK64"/>
<feature type="domain" description="Nucleotidyl transferase" evidence="1">
    <location>
        <begin position="129"/>
        <end position="351"/>
    </location>
</feature>
<dbReference type="InterPro" id="IPR005835">
    <property type="entry name" value="NTP_transferase_dom"/>
</dbReference>
<dbReference type="Pfam" id="PF22640">
    <property type="entry name" value="ManC_GMP_beta-helix"/>
    <property type="match status" value="1"/>
</dbReference>
<dbReference type="CDD" id="cd02509">
    <property type="entry name" value="GDP-M1P_Guanylyltransferase"/>
    <property type="match status" value="1"/>
</dbReference>
<dbReference type="InterPro" id="IPR049577">
    <property type="entry name" value="GMPP_N"/>
</dbReference>
<organism evidence="3 4">
    <name type="scientific">Candidatus Nomurabacteria bacterium RIFOXYA1_FULL_35_17</name>
    <dbReference type="NCBI Taxonomy" id="1801798"/>
    <lineage>
        <taxon>Bacteria</taxon>
        <taxon>Candidatus Nomuraibacteriota</taxon>
    </lineage>
</organism>
<dbReference type="PANTHER" id="PTHR46390:SF1">
    <property type="entry name" value="MANNOSE-1-PHOSPHATE GUANYLYLTRANSFERASE"/>
    <property type="match status" value="1"/>
</dbReference>
<evidence type="ECO:0008006" key="5">
    <source>
        <dbReference type="Google" id="ProtNLM"/>
    </source>
</evidence>
<name>A0A1F6YK64_9BACT</name>
<dbReference type="PANTHER" id="PTHR46390">
    <property type="entry name" value="MANNOSE-1-PHOSPHATE GUANYLYLTRANSFERASE"/>
    <property type="match status" value="1"/>
</dbReference>
<dbReference type="InterPro" id="IPR029044">
    <property type="entry name" value="Nucleotide-diphossugar_trans"/>
</dbReference>
<dbReference type="Pfam" id="PF00483">
    <property type="entry name" value="NTP_transferase"/>
    <property type="match status" value="1"/>
</dbReference>
<sequence>MAKTSTKTPQNHFIIILCGGTGPRLWPISRADHPKQFLNLIGNESFIRQTVQRSLKILPSKNIFIVSNQKYQKQITKELKELIPPQNFIFEPDKKNTAAAILYACSIISQINPDAVITSLPSDHYISKNLFIVSNQKYQKQITKELKELIPPQNFIFEPDKKNTAAAILYACSIISQINPDAVITSLPSDHYISKNLFFASKIKKSAKLAYKFGRIILIGIKPTFPNPSYGYLSVDKPKNNVYKIKNFIEKPDTDTANKLIQKGNFWNSGIYTFHIPVLLEEFIKYQPKYFRLYQKLIDNPNSVKKIYKLFPKLAIDYAISENSSKLSCLKSNFIWSDIGEWNTVYQMLNKNNQGIATLKSDTNFTNHNSQNCLISSQSNKLIGLVGVKDLAIIDTPDGLLICHLNDTLQVRDLITKMVSDKKQINYFLKSPK</sequence>
<proteinExistence type="predicted"/>
<comment type="caution">
    <text evidence="3">The sequence shown here is derived from an EMBL/GenBank/DDBJ whole genome shotgun (WGS) entry which is preliminary data.</text>
</comment>
<dbReference type="EMBL" id="MFVW01000006">
    <property type="protein sequence ID" value="OGJ06738.1"/>
    <property type="molecule type" value="Genomic_DNA"/>
</dbReference>
<feature type="domain" description="MannoseP isomerase/GMP-like beta-helix" evidence="2">
    <location>
        <begin position="369"/>
        <end position="417"/>
    </location>
</feature>
<evidence type="ECO:0000313" key="4">
    <source>
        <dbReference type="Proteomes" id="UP000179274"/>
    </source>
</evidence>
<accession>A0A1F6YK64</accession>
<dbReference type="Proteomes" id="UP000179274">
    <property type="component" value="Unassembled WGS sequence"/>
</dbReference>
<dbReference type="SUPFAM" id="SSF53448">
    <property type="entry name" value="Nucleotide-diphospho-sugar transferases"/>
    <property type="match status" value="2"/>
</dbReference>
<dbReference type="InterPro" id="IPR054566">
    <property type="entry name" value="ManC/GMP-like_b-helix"/>
</dbReference>
<dbReference type="GO" id="GO:0009298">
    <property type="term" value="P:GDP-mannose biosynthetic process"/>
    <property type="evidence" value="ECO:0007669"/>
    <property type="project" value="TreeGrafter"/>
</dbReference>
<dbReference type="SUPFAM" id="SSF159283">
    <property type="entry name" value="Guanosine diphospho-D-mannose pyrophosphorylase/mannose-6-phosphate isomerase linker domain"/>
    <property type="match status" value="1"/>
</dbReference>
<protein>
    <recommendedName>
        <fullName evidence="5">Nucleotidyl transferase domain-containing protein</fullName>
    </recommendedName>
</protein>
<dbReference type="Gene3D" id="3.90.550.10">
    <property type="entry name" value="Spore Coat Polysaccharide Biosynthesis Protein SpsA, Chain A"/>
    <property type="match status" value="2"/>
</dbReference>
<gene>
    <name evidence="3" type="ORF">A2192_02060</name>
</gene>
<evidence type="ECO:0000313" key="3">
    <source>
        <dbReference type="EMBL" id="OGJ06738.1"/>
    </source>
</evidence>
<reference evidence="3 4" key="1">
    <citation type="journal article" date="2016" name="Nat. Commun.">
        <title>Thousands of microbial genomes shed light on interconnected biogeochemical processes in an aquifer system.</title>
        <authorList>
            <person name="Anantharaman K."/>
            <person name="Brown C.T."/>
            <person name="Hug L.A."/>
            <person name="Sharon I."/>
            <person name="Castelle C.J."/>
            <person name="Probst A.J."/>
            <person name="Thomas B.C."/>
            <person name="Singh A."/>
            <person name="Wilkins M.J."/>
            <person name="Karaoz U."/>
            <person name="Brodie E.L."/>
            <person name="Williams K.H."/>
            <person name="Hubbard S.S."/>
            <person name="Banfield J.F."/>
        </authorList>
    </citation>
    <scope>NUCLEOTIDE SEQUENCE [LARGE SCALE GENOMIC DNA]</scope>
</reference>
<evidence type="ECO:0000259" key="2">
    <source>
        <dbReference type="Pfam" id="PF22640"/>
    </source>
</evidence>
<dbReference type="InterPro" id="IPR051161">
    <property type="entry name" value="Mannose-6P_isomerase_type2"/>
</dbReference>